<dbReference type="PROSITE" id="PS50943">
    <property type="entry name" value="HTH_CROC1"/>
    <property type="match status" value="1"/>
</dbReference>
<dbReference type="InterPro" id="IPR012318">
    <property type="entry name" value="HTH_CRP"/>
</dbReference>
<evidence type="ECO:0000256" key="2">
    <source>
        <dbReference type="ARBA" id="ARBA00023015"/>
    </source>
</evidence>
<dbReference type="GO" id="GO:0006355">
    <property type="term" value="P:regulation of DNA-templated transcription"/>
    <property type="evidence" value="ECO:0007669"/>
    <property type="project" value="InterPro"/>
</dbReference>
<organism evidence="6 7">
    <name type="scientific">Anaerostipes rhamnosivorans</name>
    <dbReference type="NCBI Taxonomy" id="1229621"/>
    <lineage>
        <taxon>Bacteria</taxon>
        <taxon>Bacillati</taxon>
        <taxon>Bacillota</taxon>
        <taxon>Clostridia</taxon>
        <taxon>Lachnospirales</taxon>
        <taxon>Lachnospiraceae</taxon>
        <taxon>Anaerostipes</taxon>
    </lineage>
</organism>
<dbReference type="PANTHER" id="PTHR34294:SF1">
    <property type="entry name" value="TRANSCRIPTIONAL REGULATOR LSRR"/>
    <property type="match status" value="1"/>
</dbReference>
<dbReference type="InterPro" id="IPR037171">
    <property type="entry name" value="NagB/RpiA_transferase-like"/>
</dbReference>
<evidence type="ECO:0000259" key="5">
    <source>
        <dbReference type="PROSITE" id="PS50943"/>
    </source>
</evidence>
<dbReference type="InterPro" id="IPR051054">
    <property type="entry name" value="SorC_transcr_regulators"/>
</dbReference>
<keyword evidence="2" id="KW-0805">Transcription regulation</keyword>
<dbReference type="InterPro" id="IPR001387">
    <property type="entry name" value="Cro/C1-type_HTH"/>
</dbReference>
<dbReference type="SUPFAM" id="SSF46785">
    <property type="entry name" value="Winged helix' DNA-binding domain"/>
    <property type="match status" value="1"/>
</dbReference>
<evidence type="ECO:0000313" key="6">
    <source>
        <dbReference type="EMBL" id="QCP35523.1"/>
    </source>
</evidence>
<dbReference type="Gene3D" id="1.10.10.60">
    <property type="entry name" value="Homeodomain-like"/>
    <property type="match status" value="1"/>
</dbReference>
<reference evidence="6 7" key="1">
    <citation type="submission" date="2019-05" db="EMBL/GenBank/DDBJ databases">
        <title>Complete genome sequencing of Anaerostipes rhamnosivorans.</title>
        <authorList>
            <person name="Bui T.P.N."/>
            <person name="de Vos W.M."/>
        </authorList>
    </citation>
    <scope>NUCLEOTIDE SEQUENCE [LARGE SCALE GENOMIC DNA]</scope>
    <source>
        <strain evidence="6 7">1y2</strain>
    </source>
</reference>
<proteinExistence type="inferred from homology"/>
<dbReference type="InterPro" id="IPR007324">
    <property type="entry name" value="Sugar-bd_dom_put"/>
</dbReference>
<keyword evidence="7" id="KW-1185">Reference proteome</keyword>
<keyword evidence="3" id="KW-0238">DNA-binding</keyword>
<dbReference type="InterPro" id="IPR036390">
    <property type="entry name" value="WH_DNA-bd_sf"/>
</dbReference>
<dbReference type="GO" id="GO:0030246">
    <property type="term" value="F:carbohydrate binding"/>
    <property type="evidence" value="ECO:0007669"/>
    <property type="project" value="InterPro"/>
</dbReference>
<evidence type="ECO:0000256" key="3">
    <source>
        <dbReference type="ARBA" id="ARBA00023125"/>
    </source>
</evidence>
<dbReference type="KEGG" id="arf:AR1Y2_2069"/>
<dbReference type="Proteomes" id="UP000298653">
    <property type="component" value="Chromosome"/>
</dbReference>
<dbReference type="Pfam" id="PF04198">
    <property type="entry name" value="Sugar-bind"/>
    <property type="match status" value="1"/>
</dbReference>
<sequence length="316" mass="34673">MENHNDLLVHISQLYYQQNLSQNEIAKIIGISRPTVSRLLDEARQTGVVEIIVHDPIRKNPDLSIEVRKKFDLREAVIISGNFKHDIAMERCAQVAAQFLSGILENNMSIGFSWGRAITAVCNAIKPKEYYNVTVAQMAGCLATGNPHLDGMELAMDVARKFNGTYTNVVSPVFVDHLLVQNALLATPQIKKALDIASNLDIALTGVGTFNDKNSTLLLSDCSTEEERAEAIQNGAVGHILARFIDKDGKEVFFPNHYPITVPLDALKVPKWSIGIVVTSQKAEATLAAIRGGYINSLIADEPLALELLKLAETLE</sequence>
<evidence type="ECO:0000256" key="1">
    <source>
        <dbReference type="ARBA" id="ARBA00010466"/>
    </source>
</evidence>
<accession>A0A4P8IHN1</accession>
<protein>
    <submittedName>
        <fullName evidence="6">Sorbitol operon transcription regulator</fullName>
    </submittedName>
</protein>
<dbReference type="GO" id="GO:0003677">
    <property type="term" value="F:DNA binding"/>
    <property type="evidence" value="ECO:0007669"/>
    <property type="project" value="UniProtKB-KW"/>
</dbReference>
<dbReference type="PANTHER" id="PTHR34294">
    <property type="entry name" value="TRANSCRIPTIONAL REGULATOR-RELATED"/>
    <property type="match status" value="1"/>
</dbReference>
<dbReference type="SUPFAM" id="SSF100950">
    <property type="entry name" value="NagB/RpiA/CoA transferase-like"/>
    <property type="match status" value="1"/>
</dbReference>
<gene>
    <name evidence="6" type="ORF">AR1Y2_2069</name>
</gene>
<evidence type="ECO:0000256" key="4">
    <source>
        <dbReference type="ARBA" id="ARBA00023163"/>
    </source>
</evidence>
<dbReference type="EMBL" id="CP040058">
    <property type="protein sequence ID" value="QCP35523.1"/>
    <property type="molecule type" value="Genomic_DNA"/>
</dbReference>
<feature type="domain" description="HTH cro/C1-type" evidence="5">
    <location>
        <begin position="17"/>
        <end position="39"/>
    </location>
</feature>
<comment type="similarity">
    <text evidence="1">Belongs to the SorC transcriptional regulatory family.</text>
</comment>
<evidence type="ECO:0000313" key="7">
    <source>
        <dbReference type="Proteomes" id="UP000298653"/>
    </source>
</evidence>
<dbReference type="OrthoDB" id="58802at2"/>
<dbReference type="AlphaFoldDB" id="A0A4P8IHN1"/>
<dbReference type="Pfam" id="PF13545">
    <property type="entry name" value="HTH_Crp_2"/>
    <property type="match status" value="1"/>
</dbReference>
<keyword evidence="4" id="KW-0804">Transcription</keyword>
<dbReference type="Gene3D" id="3.40.50.1360">
    <property type="match status" value="1"/>
</dbReference>
<dbReference type="RefSeq" id="WP_137328875.1">
    <property type="nucleotide sequence ID" value="NZ_CP040058.1"/>
</dbReference>
<name>A0A4P8IHN1_9FIRM</name>